<dbReference type="Proteomes" id="UP000708208">
    <property type="component" value="Unassembled WGS sequence"/>
</dbReference>
<dbReference type="InterPro" id="IPR058580">
    <property type="entry name" value="DUF2828"/>
</dbReference>
<dbReference type="InterPro" id="IPR056690">
    <property type="entry name" value="DUF7788"/>
</dbReference>
<dbReference type="Pfam" id="PF11443">
    <property type="entry name" value="DUF2828"/>
    <property type="match status" value="1"/>
</dbReference>
<feature type="domain" description="DUF7788" evidence="2">
    <location>
        <begin position="469"/>
        <end position="651"/>
    </location>
</feature>
<evidence type="ECO:0000259" key="1">
    <source>
        <dbReference type="Pfam" id="PF11443"/>
    </source>
</evidence>
<evidence type="ECO:0000313" key="3">
    <source>
        <dbReference type="EMBL" id="CAG7816231.1"/>
    </source>
</evidence>
<dbReference type="PIRSF" id="PIRSF015417">
    <property type="entry name" value="T31B5_30_vWA"/>
    <property type="match status" value="1"/>
</dbReference>
<dbReference type="PANTHER" id="PTHR31373">
    <property type="entry name" value="OS06G0652100 PROTEIN"/>
    <property type="match status" value="1"/>
</dbReference>
<reference evidence="3" key="1">
    <citation type="submission" date="2021-06" db="EMBL/GenBank/DDBJ databases">
        <authorList>
            <person name="Hodson N. C."/>
            <person name="Mongue J. A."/>
            <person name="Jaron S. K."/>
        </authorList>
    </citation>
    <scope>NUCLEOTIDE SEQUENCE</scope>
</reference>
<dbReference type="Pfam" id="PF25043">
    <property type="entry name" value="DUF7788"/>
    <property type="match status" value="1"/>
</dbReference>
<proteinExistence type="predicted"/>
<keyword evidence="4" id="KW-1185">Reference proteome</keyword>
<dbReference type="InterPro" id="IPR011205">
    <property type="entry name" value="UCP015417_vWA"/>
</dbReference>
<organism evidence="3 4">
    <name type="scientific">Allacma fusca</name>
    <dbReference type="NCBI Taxonomy" id="39272"/>
    <lineage>
        <taxon>Eukaryota</taxon>
        <taxon>Metazoa</taxon>
        <taxon>Ecdysozoa</taxon>
        <taxon>Arthropoda</taxon>
        <taxon>Hexapoda</taxon>
        <taxon>Collembola</taxon>
        <taxon>Symphypleona</taxon>
        <taxon>Sminthuridae</taxon>
        <taxon>Allacma</taxon>
    </lineage>
</organism>
<dbReference type="OrthoDB" id="1149618at2759"/>
<comment type="caution">
    <text evidence="3">The sequence shown here is derived from an EMBL/GenBank/DDBJ whole genome shotgun (WGS) entry which is preliminary data.</text>
</comment>
<sequence>MAEVESMANVSLNDKKPKFKDFTLDQKSMFTTFTDEEVQRALRVLSVKKDDGDFEVVERESPFVDAAIKESERSRTENYAPTFNTSGDPRLDFFFHVLEQTNPQETRRMLVNSWRDNPLHTLKLIAVLRDIRDGKGIRRQYQDCLYWMYIYHPKTLYENLEELLKFGYWKDSLQMLMIILFDGYIHPYLSRDDVGGKSSTSADILSLAFERKRKVSAKGREINHFEEKDLYNKLVAKHYGQKAAAVGKNMMNELRIKFAREKFEKELKYRMFHVRIAQIFASQLKQDMEKMKSGDASDKTVSLAGKWAPSIEAHFDRYTLIGSTVAVELIRILESTKYDWATKPIPIAVYLARKNYHKEFCVPLRKFHQVPEVAMSAGEWDKVNYKRVSSKCMQRNSKFFSAHDNERFTKFLEKPDSKVAGAALKPIEILNRAMNYSEEDSDTDRIVIEKQWESLVEDIKGKGGGLLKNAISVCDVSGSMAGQPMLAAMGLTLITMSMSENPWSDICVTFHEEPILFNIKETLTLSEKVSALQSMPWGGSTDIHAVFKLIVSLGEKNKLPADKMPKILFIFTDMEFNEACTGTSLTNFEAAQKLFAEKGYNMPTIVFWNLRAKANASKTSTPVQINEQGAILLSGFSAQQLAYVMKQEDISKCSPLQFMLDIIESEKYNKLTIHD</sequence>
<dbReference type="AlphaFoldDB" id="A0A8J2KMK6"/>
<dbReference type="CDD" id="cd00198">
    <property type="entry name" value="vWFA"/>
    <property type="match status" value="1"/>
</dbReference>
<protein>
    <submittedName>
        <fullName evidence="3">Uncharacterized protein</fullName>
    </submittedName>
</protein>
<dbReference type="PANTHER" id="PTHR31373:SF27">
    <property type="entry name" value="TROVE DOMAIN-CONTAINING PROTEIN"/>
    <property type="match status" value="1"/>
</dbReference>
<evidence type="ECO:0000259" key="2">
    <source>
        <dbReference type="Pfam" id="PF25043"/>
    </source>
</evidence>
<accession>A0A8J2KMK6</accession>
<name>A0A8J2KMK6_9HEXA</name>
<gene>
    <name evidence="3" type="ORF">AFUS01_LOCUS26860</name>
</gene>
<feature type="domain" description="DUF2828" evidence="1">
    <location>
        <begin position="76"/>
        <end position="463"/>
    </location>
</feature>
<evidence type="ECO:0000313" key="4">
    <source>
        <dbReference type="Proteomes" id="UP000708208"/>
    </source>
</evidence>
<dbReference type="EMBL" id="CAJVCH010364173">
    <property type="protein sequence ID" value="CAG7816231.1"/>
    <property type="molecule type" value="Genomic_DNA"/>
</dbReference>